<sequence length="83" mass="9985">MSRYFYFGIFCSTFYLNNSYVYKYTLSQKPYREESSKTLCIIKKKNTINKNWSAKKRKCLCALKIHFTFSFPFTPQGDVNQMF</sequence>
<dbReference type="AlphaFoldDB" id="A0A9P0BZR2"/>
<gene>
    <name evidence="1" type="ORF">CINC_LOCUS11411</name>
</gene>
<reference evidence="1" key="1">
    <citation type="submission" date="2021-12" db="EMBL/GenBank/DDBJ databases">
        <authorList>
            <person name="King R."/>
        </authorList>
    </citation>
    <scope>NUCLEOTIDE SEQUENCE</scope>
</reference>
<dbReference type="EMBL" id="LR824009">
    <property type="protein sequence ID" value="CAH0605427.1"/>
    <property type="molecule type" value="Genomic_DNA"/>
</dbReference>
<proteinExistence type="predicted"/>
<accession>A0A9P0BZR2</accession>
<name>A0A9P0BZR2_CHRIL</name>
<evidence type="ECO:0000313" key="1">
    <source>
        <dbReference type="EMBL" id="CAH0605427.1"/>
    </source>
</evidence>
<organism evidence="1 2">
    <name type="scientific">Chrysodeixis includens</name>
    <name type="common">Soybean looper</name>
    <name type="synonym">Pseudoplusia includens</name>
    <dbReference type="NCBI Taxonomy" id="689277"/>
    <lineage>
        <taxon>Eukaryota</taxon>
        <taxon>Metazoa</taxon>
        <taxon>Ecdysozoa</taxon>
        <taxon>Arthropoda</taxon>
        <taxon>Hexapoda</taxon>
        <taxon>Insecta</taxon>
        <taxon>Pterygota</taxon>
        <taxon>Neoptera</taxon>
        <taxon>Endopterygota</taxon>
        <taxon>Lepidoptera</taxon>
        <taxon>Glossata</taxon>
        <taxon>Ditrysia</taxon>
        <taxon>Noctuoidea</taxon>
        <taxon>Noctuidae</taxon>
        <taxon>Plusiinae</taxon>
        <taxon>Chrysodeixis</taxon>
    </lineage>
</organism>
<dbReference type="Proteomes" id="UP001154114">
    <property type="component" value="Chromosome 6"/>
</dbReference>
<protein>
    <submittedName>
        <fullName evidence="1">Uncharacterized protein</fullName>
    </submittedName>
</protein>
<keyword evidence="2" id="KW-1185">Reference proteome</keyword>
<evidence type="ECO:0000313" key="2">
    <source>
        <dbReference type="Proteomes" id="UP001154114"/>
    </source>
</evidence>